<evidence type="ECO:0000256" key="4">
    <source>
        <dbReference type="ARBA" id="ARBA00022701"/>
    </source>
</evidence>
<dbReference type="KEGG" id="dhe:111598973"/>
<dbReference type="Pfam" id="PF04130">
    <property type="entry name" value="GCP_C_terminal"/>
    <property type="match status" value="1"/>
</dbReference>
<dbReference type="GO" id="GO:0000922">
    <property type="term" value="C:spindle pole"/>
    <property type="evidence" value="ECO:0007669"/>
    <property type="project" value="InterPro"/>
</dbReference>
<dbReference type="GO" id="GO:0051321">
    <property type="term" value="P:meiotic cell cycle"/>
    <property type="evidence" value="ECO:0007669"/>
    <property type="project" value="TreeGrafter"/>
</dbReference>
<evidence type="ECO:0000259" key="8">
    <source>
        <dbReference type="Pfam" id="PF17681"/>
    </source>
</evidence>
<feature type="compositionally biased region" description="Polar residues" evidence="6">
    <location>
        <begin position="428"/>
        <end position="445"/>
    </location>
</feature>
<sequence>MADDKRQQKSKQPRTSPLGLSPKDLASTIPMLLWKLGVALGCNSAKLEHGKAFIKPETRMKIKLNDFRQRFKQLQSTEDVQEQRLQEHRYKLFLHLYRLLLRVEPNETKRQQYLAFCYHLFDEEKPPKMQLDGKLKYQEDLTETLISLAQKVLHLNEKQLLVGSSSKVKTHDVFQLSFSTGQCKFAIVRCRVKGLRWELAVCEKSYGRSNRNTMDERRLLRDKELKVIFKAHSKSQVQSSDTMTHEDLHAQLRGYSDVRELKAAEQNANSLSLPRDRCEAGTQFMEPVQTVAIFQNSKSINETSEVGCQFTDPIIYVVSNKSQQTESSATQLDQGVQTYLNARSADIATTTDDLTMTKAELSPTSIELHGTLPTGSISTPESIATNYSGDCRQNTSSLNRLRQHFILTTSEEILPEIVYRSIPEEQANDSSRVQHKSISSSTPPQKSAPPNEEFKDWIITESEEMLPEINETIMHQQFAPSVLITQGTLLASEPNLSAYSSTEKFITQADTKIDQPPISVERESTPLIKYSKEMISEPITAQHLTPKEALIPIDHSVDLTLNTEKALKKDVLLNTEQKPLNDTLGMLVLTTEMLAKIHSQLDQLKMMPNRSIAEESINVNYVEPSLPASTKRQQQLKTEKSIKLTAVTDSPISHEALKADNASITQPDKAPNMQELVDPLTSNTDLPLKGTPVMLANSQETKGESKASHLEINLSINPQDLILESQSNQTLPLKVSQSSMTQAMPQDNELASDRQISEEYPLSDSYKWPTELETEEKPKQTLTAIKKPLKHDYRSITLDSSQRSEPFTDTQSAIFKKIKKFIRIVQPTDQLMRETSEDGRTDNQLETTEDSAKIVSASQESIPNNQSISKSGFTFLKVSENVNSPDIATLTAAAQPATAALPRWQHQRHVIAASHFIIKQFKCNPAYQCSPLQPDAPDFYEQWKQFHEIVAPQANSTINVAAIKRRLKTYLRCVRKQYLYQPAQCMAAVGKCQLQQLLTKEELQQYETLRWQHRDRGLAVELSPEDRLRDALHALLGYECQQLRASALGPRLMLRSPHHQQNISESYLLLALAEVGYYYRCLQQQQEQLQQLCECGRALMPCLIVELHEYSRFYQRQMEQPTSLIQLFYQTRCYVHRFQWLLQLCGGLSRQQSPLLYLQHQLGIGSADYDMLLKNWLQAAAAPLLTRIRNWLQLGVLPATEFFIVEHAECPVERYWLQQFELLPQQLPHFLSMQLAQQLCSAGRNQHFARQFLGSQLRLATPATELEQQLTAACVSSFRELDAQPLGELMGTLQLDTSRQLFRQLQQLHPSPLELLSRLHQYLLLTDVEFVREMIELLEPALEQPVECYSTRQLNNMLDQLLCAFNKPLYVAKGDQQGTHCWCCFLLRWHQPNHWKALLGERLGQYESGFACLWQLHYADYVLNERIRRQQSHFWERINLWQSPEARQVRDRFDQFIDRLQDFMLKLRCYMLENVLDSAYEELSLGYSAVKTLDELLQRHGLYMDRILKGLLLSSDYSRLRLLLMRLYELIFQLDVMQQKFLSNCQVFSAVDMSQRLQEQRSYCQSTCHAIHDLEQDFQLVLANLLLGLYNTNEAQFCALAKKLDQSGYYEHRYKELKIVHTFRYQRKFKIPKNP</sequence>
<dbReference type="OMA" id="FQWLLQL"/>
<dbReference type="PANTHER" id="PTHR19302:SF33">
    <property type="entry name" value="GAMMA-TUBULIN COMPLEX COMPONENT 5"/>
    <property type="match status" value="1"/>
</dbReference>
<dbReference type="Gene3D" id="1.20.120.1900">
    <property type="entry name" value="Gamma-tubulin complex, C-terminal domain"/>
    <property type="match status" value="1"/>
</dbReference>
<dbReference type="GO" id="GO:0031122">
    <property type="term" value="P:cytoplasmic microtubule organization"/>
    <property type="evidence" value="ECO:0007669"/>
    <property type="project" value="TreeGrafter"/>
</dbReference>
<evidence type="ECO:0000313" key="9">
    <source>
        <dbReference type="Proteomes" id="UP000504633"/>
    </source>
</evidence>
<dbReference type="GO" id="GO:0051011">
    <property type="term" value="F:microtubule minus-end binding"/>
    <property type="evidence" value="ECO:0007669"/>
    <property type="project" value="TreeGrafter"/>
</dbReference>
<dbReference type="OrthoDB" id="66546at2759"/>
<evidence type="ECO:0000256" key="3">
    <source>
        <dbReference type="ARBA" id="ARBA00022490"/>
    </source>
</evidence>
<evidence type="ECO:0000256" key="2">
    <source>
        <dbReference type="ARBA" id="ARBA00010337"/>
    </source>
</evidence>
<dbReference type="RefSeq" id="XP_023170235.2">
    <property type="nucleotide sequence ID" value="XM_023314467.2"/>
</dbReference>
<dbReference type="GO" id="GO:0005874">
    <property type="term" value="C:microtubule"/>
    <property type="evidence" value="ECO:0007669"/>
    <property type="project" value="UniProtKB-KW"/>
</dbReference>
<dbReference type="GO" id="GO:0051225">
    <property type="term" value="P:spindle assembly"/>
    <property type="evidence" value="ECO:0007669"/>
    <property type="project" value="TreeGrafter"/>
</dbReference>
<dbReference type="InterPro" id="IPR040457">
    <property type="entry name" value="GCP_C"/>
</dbReference>
<dbReference type="GO" id="GO:0043015">
    <property type="term" value="F:gamma-tubulin binding"/>
    <property type="evidence" value="ECO:0007669"/>
    <property type="project" value="InterPro"/>
</dbReference>
<evidence type="ECO:0000256" key="6">
    <source>
        <dbReference type="SAM" id="MobiDB-lite"/>
    </source>
</evidence>
<dbReference type="InterPro" id="IPR007259">
    <property type="entry name" value="GCP"/>
</dbReference>
<keyword evidence="5" id="KW-0206">Cytoskeleton</keyword>
<dbReference type="InterPro" id="IPR041470">
    <property type="entry name" value="GCP_N"/>
</dbReference>
<dbReference type="GO" id="GO:0000278">
    <property type="term" value="P:mitotic cell cycle"/>
    <property type="evidence" value="ECO:0007669"/>
    <property type="project" value="TreeGrafter"/>
</dbReference>
<evidence type="ECO:0000259" key="7">
    <source>
        <dbReference type="Pfam" id="PF04130"/>
    </source>
</evidence>
<name>A0A6J1LT63_DROHY</name>
<reference evidence="10" key="1">
    <citation type="submission" date="2025-08" db="UniProtKB">
        <authorList>
            <consortium name="RefSeq"/>
        </authorList>
    </citation>
    <scope>IDENTIFICATION</scope>
    <source>
        <strain evidence="10">15085-1641.00</strain>
        <tissue evidence="10">Whole body</tissue>
    </source>
</reference>
<dbReference type="GO" id="GO:0000930">
    <property type="term" value="C:gamma-tubulin complex"/>
    <property type="evidence" value="ECO:0007669"/>
    <property type="project" value="TreeGrafter"/>
</dbReference>
<dbReference type="Proteomes" id="UP000504633">
    <property type="component" value="Unplaced"/>
</dbReference>
<evidence type="ECO:0000256" key="5">
    <source>
        <dbReference type="ARBA" id="ARBA00023212"/>
    </source>
</evidence>
<feature type="region of interest" description="Disordered" evidence="6">
    <location>
        <begin position="425"/>
        <end position="452"/>
    </location>
</feature>
<feature type="domain" description="Gamma tubulin complex component C-terminal" evidence="7">
    <location>
        <begin position="1316"/>
        <end position="1610"/>
    </location>
</feature>
<feature type="region of interest" description="Disordered" evidence="6">
    <location>
        <begin position="1"/>
        <end position="22"/>
    </location>
</feature>
<evidence type="ECO:0000313" key="10">
    <source>
        <dbReference type="RefSeq" id="XP_023170235.2"/>
    </source>
</evidence>
<proteinExistence type="inferred from homology"/>
<keyword evidence="9" id="KW-1185">Reference proteome</keyword>
<keyword evidence="4" id="KW-0493">Microtubule</keyword>
<dbReference type="Pfam" id="PF17681">
    <property type="entry name" value="GCP_N_terminal"/>
    <property type="match status" value="1"/>
</dbReference>
<keyword evidence="3" id="KW-0963">Cytoplasm</keyword>
<gene>
    <name evidence="10" type="primary">LOC111598973</name>
</gene>
<comment type="subcellular location">
    <subcellularLocation>
        <location evidence="1">Cytoplasm</location>
        <location evidence="1">Cytoskeleton</location>
    </subcellularLocation>
</comment>
<accession>A0A6J1LT63</accession>
<dbReference type="CTD" id="34931"/>
<feature type="domain" description="Gamma tubulin complex component protein N-terminal" evidence="8">
    <location>
        <begin position="1028"/>
        <end position="1303"/>
    </location>
</feature>
<organism evidence="9 10">
    <name type="scientific">Drosophila hydei</name>
    <name type="common">Fruit fly</name>
    <dbReference type="NCBI Taxonomy" id="7224"/>
    <lineage>
        <taxon>Eukaryota</taxon>
        <taxon>Metazoa</taxon>
        <taxon>Ecdysozoa</taxon>
        <taxon>Arthropoda</taxon>
        <taxon>Hexapoda</taxon>
        <taxon>Insecta</taxon>
        <taxon>Pterygota</taxon>
        <taxon>Neoptera</taxon>
        <taxon>Endopterygota</taxon>
        <taxon>Diptera</taxon>
        <taxon>Brachycera</taxon>
        <taxon>Muscomorpha</taxon>
        <taxon>Ephydroidea</taxon>
        <taxon>Drosophilidae</taxon>
        <taxon>Drosophila</taxon>
    </lineage>
</organism>
<dbReference type="GO" id="GO:0007020">
    <property type="term" value="P:microtubule nucleation"/>
    <property type="evidence" value="ECO:0007669"/>
    <property type="project" value="InterPro"/>
</dbReference>
<dbReference type="InterPro" id="IPR042241">
    <property type="entry name" value="GCP_C_sf"/>
</dbReference>
<protein>
    <submittedName>
        <fullName evidence="10">Uncharacterized protein LOC111598973</fullName>
    </submittedName>
</protein>
<evidence type="ECO:0000256" key="1">
    <source>
        <dbReference type="ARBA" id="ARBA00004245"/>
    </source>
</evidence>
<dbReference type="PANTHER" id="PTHR19302">
    <property type="entry name" value="GAMMA TUBULIN COMPLEX PROTEIN"/>
    <property type="match status" value="1"/>
</dbReference>
<comment type="similarity">
    <text evidence="2">Belongs to the TUBGCP family.</text>
</comment>
<dbReference type="GeneID" id="111598973"/>